<gene>
    <name evidence="1" type="ORF">clem_12030</name>
</gene>
<reference evidence="2" key="1">
    <citation type="submission" date="2016-07" db="EMBL/GenBank/DDBJ databases">
        <authorList>
            <person name="Florea S."/>
            <person name="Webb J.S."/>
            <person name="Jaromczyk J."/>
            <person name="Schardl C.L."/>
        </authorList>
    </citation>
    <scope>NUCLEOTIDE SEQUENCE [LARGE SCALE GENOMIC DNA]</scope>
    <source>
        <strain evidence="2">CDC-D5610</strain>
    </source>
</reference>
<dbReference type="InterPro" id="IPR036770">
    <property type="entry name" value="Ankyrin_rpt-contain_sf"/>
</dbReference>
<dbReference type="Gene3D" id="1.25.40.20">
    <property type="entry name" value="Ankyrin repeat-containing domain"/>
    <property type="match status" value="2"/>
</dbReference>
<protein>
    <submittedName>
        <fullName evidence="1">Ankyrin repeats (3 copies)</fullName>
    </submittedName>
</protein>
<accession>A0A222P538</accession>
<evidence type="ECO:0000313" key="1">
    <source>
        <dbReference type="EMBL" id="ASQ46942.1"/>
    </source>
</evidence>
<organism evidence="1 2">
    <name type="scientific">Legionella clemsonensis</name>
    <dbReference type="NCBI Taxonomy" id="1867846"/>
    <lineage>
        <taxon>Bacteria</taxon>
        <taxon>Pseudomonadati</taxon>
        <taxon>Pseudomonadota</taxon>
        <taxon>Gammaproteobacteria</taxon>
        <taxon>Legionellales</taxon>
        <taxon>Legionellaceae</taxon>
        <taxon>Legionella</taxon>
    </lineage>
</organism>
<dbReference type="OrthoDB" id="5634323at2"/>
<dbReference type="SUPFAM" id="SSF48403">
    <property type="entry name" value="Ankyrin repeat"/>
    <property type="match status" value="1"/>
</dbReference>
<name>A0A222P538_9GAMM</name>
<dbReference type="AlphaFoldDB" id="A0A222P538"/>
<dbReference type="NCBIfam" id="NF043019">
    <property type="entry name" value="T4SS_AnkC"/>
    <property type="match status" value="1"/>
</dbReference>
<evidence type="ECO:0000313" key="2">
    <source>
        <dbReference type="Proteomes" id="UP000201728"/>
    </source>
</evidence>
<keyword evidence="2" id="KW-1185">Reference proteome</keyword>
<dbReference type="RefSeq" id="WP_094091749.1">
    <property type="nucleotide sequence ID" value="NZ_CP016397.1"/>
</dbReference>
<proteinExistence type="predicted"/>
<dbReference type="EMBL" id="CP016397">
    <property type="protein sequence ID" value="ASQ46942.1"/>
    <property type="molecule type" value="Genomic_DNA"/>
</dbReference>
<sequence length="476" mass="54325">MKLFDEIKQAIAEGREAFVNLIQKTLEKDKDFLNKAFLIPKGNTINIPEGAQLTVLEYLIYAHSETSNLVEHIEWLLQQRIDINANEPLHLIFKLKKLELVRLLLNEQHLQDPKAVESERQILNLNVRDATGKRLIYRIIETHHIDSLGVAIQYGINVNLPSPFEENGKVWDILPLHQAIISNFSEALPLLIKAGARLSNPCGHLVETPLLIAARLGRITALKELLVHYQTLSLERNREFIGVLNQEDYSAMDLLCIRVHDQKKPKEALRGIAMLLCHGADVPAHHLLRSLLMDNRHQLFIAVKEYSQANPQLAANFLRKCLNKADPLHNILFAKNSWSQTFRHLFGKADDLGFQLQTLINLSNTIITTNEMEKGENTRQVVVEENREPVFQQEELLFAEFVKRYKQTLKTSFFNPWSEMLHLIASGEVTCWAHVLAYAEMHTSSRTSKIVVEMKKSTPTVHISLDTSNSILSSTL</sequence>
<dbReference type="Proteomes" id="UP000201728">
    <property type="component" value="Chromosome"/>
</dbReference>
<dbReference type="KEGG" id="lcd:clem_12030"/>